<dbReference type="Proteomes" id="UP000821837">
    <property type="component" value="Chromosome 8"/>
</dbReference>
<dbReference type="VEuPathDB" id="VectorBase:RSAN_057840"/>
<feature type="region of interest" description="Disordered" evidence="2">
    <location>
        <begin position="151"/>
        <end position="180"/>
    </location>
</feature>
<comment type="caution">
    <text evidence="3">The sequence shown here is derived from an EMBL/GenBank/DDBJ whole genome shotgun (WGS) entry which is preliminary data.</text>
</comment>
<keyword evidence="1" id="KW-0175">Coiled coil</keyword>
<feature type="compositionally biased region" description="Pro residues" evidence="2">
    <location>
        <begin position="20"/>
        <end position="29"/>
    </location>
</feature>
<feature type="region of interest" description="Disordered" evidence="2">
    <location>
        <begin position="1"/>
        <end position="45"/>
    </location>
</feature>
<organism evidence="3 4">
    <name type="scientific">Rhipicephalus sanguineus</name>
    <name type="common">Brown dog tick</name>
    <name type="synonym">Ixodes sanguineus</name>
    <dbReference type="NCBI Taxonomy" id="34632"/>
    <lineage>
        <taxon>Eukaryota</taxon>
        <taxon>Metazoa</taxon>
        <taxon>Ecdysozoa</taxon>
        <taxon>Arthropoda</taxon>
        <taxon>Chelicerata</taxon>
        <taxon>Arachnida</taxon>
        <taxon>Acari</taxon>
        <taxon>Parasitiformes</taxon>
        <taxon>Ixodida</taxon>
        <taxon>Ixodoidea</taxon>
        <taxon>Ixodidae</taxon>
        <taxon>Rhipicephalinae</taxon>
        <taxon>Rhipicephalus</taxon>
        <taxon>Rhipicephalus</taxon>
    </lineage>
</organism>
<evidence type="ECO:0000313" key="4">
    <source>
        <dbReference type="Proteomes" id="UP000821837"/>
    </source>
</evidence>
<dbReference type="AlphaFoldDB" id="A0A9D4PG94"/>
<name>A0A9D4PG94_RHISA</name>
<evidence type="ECO:0000256" key="2">
    <source>
        <dbReference type="SAM" id="MobiDB-lite"/>
    </source>
</evidence>
<reference evidence="3" key="1">
    <citation type="journal article" date="2020" name="Cell">
        <title>Large-Scale Comparative Analyses of Tick Genomes Elucidate Their Genetic Diversity and Vector Capacities.</title>
        <authorList>
            <consortium name="Tick Genome and Microbiome Consortium (TIGMIC)"/>
            <person name="Jia N."/>
            <person name="Wang J."/>
            <person name="Shi W."/>
            <person name="Du L."/>
            <person name="Sun Y."/>
            <person name="Zhan W."/>
            <person name="Jiang J.F."/>
            <person name="Wang Q."/>
            <person name="Zhang B."/>
            <person name="Ji P."/>
            <person name="Bell-Sakyi L."/>
            <person name="Cui X.M."/>
            <person name="Yuan T.T."/>
            <person name="Jiang B.G."/>
            <person name="Yang W.F."/>
            <person name="Lam T.T."/>
            <person name="Chang Q.C."/>
            <person name="Ding S.J."/>
            <person name="Wang X.J."/>
            <person name="Zhu J.G."/>
            <person name="Ruan X.D."/>
            <person name="Zhao L."/>
            <person name="Wei J.T."/>
            <person name="Ye R.Z."/>
            <person name="Que T.C."/>
            <person name="Du C.H."/>
            <person name="Zhou Y.H."/>
            <person name="Cheng J.X."/>
            <person name="Dai P.F."/>
            <person name="Guo W.B."/>
            <person name="Han X.H."/>
            <person name="Huang E.J."/>
            <person name="Li L.F."/>
            <person name="Wei W."/>
            <person name="Gao Y.C."/>
            <person name="Liu J.Z."/>
            <person name="Shao H.Z."/>
            <person name="Wang X."/>
            <person name="Wang C.C."/>
            <person name="Yang T.C."/>
            <person name="Huo Q.B."/>
            <person name="Li W."/>
            <person name="Chen H.Y."/>
            <person name="Chen S.E."/>
            <person name="Zhou L.G."/>
            <person name="Ni X.B."/>
            <person name="Tian J.H."/>
            <person name="Sheng Y."/>
            <person name="Liu T."/>
            <person name="Pan Y.S."/>
            <person name="Xia L.Y."/>
            <person name="Li J."/>
            <person name="Zhao F."/>
            <person name="Cao W.C."/>
        </authorList>
    </citation>
    <scope>NUCLEOTIDE SEQUENCE</scope>
    <source>
        <strain evidence="3">Rsan-2018</strain>
    </source>
</reference>
<protein>
    <submittedName>
        <fullName evidence="3">Uncharacterized protein</fullName>
    </submittedName>
</protein>
<feature type="coiled-coil region" evidence="1">
    <location>
        <begin position="111"/>
        <end position="138"/>
    </location>
</feature>
<accession>A0A9D4PG94</accession>
<sequence>MSAIELPPSPADATAGALVPSPPPPPSPMLPLRTPPLCTVGSDTKAGPSTGLIPYRMVGGGPSSALAAYQEHAAVLRDHLVAVEDTLDTVPPEDYPQLKKALLEASVSKMISQMESLADALAERRASLRNELRTLQDENVHLHGALVREQRKLHGRDRRGSVTTRGGRKIPPPIPPRRDTSLIFNSMRPFMFPPSPPRREKVHKLQERPRFSGLALLVGPPLSTSPILPLTPEPRSPVGQNEINDLNNRLNNRNNKLAGKKMFSIFDSCTYLN</sequence>
<dbReference type="EMBL" id="JABSTV010001254">
    <property type="protein sequence ID" value="KAH7939642.1"/>
    <property type="molecule type" value="Genomic_DNA"/>
</dbReference>
<proteinExistence type="predicted"/>
<evidence type="ECO:0000313" key="3">
    <source>
        <dbReference type="EMBL" id="KAH7939642.1"/>
    </source>
</evidence>
<gene>
    <name evidence="3" type="ORF">HPB52_015536</name>
</gene>
<keyword evidence="4" id="KW-1185">Reference proteome</keyword>
<evidence type="ECO:0000256" key="1">
    <source>
        <dbReference type="SAM" id="Coils"/>
    </source>
</evidence>
<reference evidence="3" key="2">
    <citation type="submission" date="2021-09" db="EMBL/GenBank/DDBJ databases">
        <authorList>
            <person name="Jia N."/>
            <person name="Wang J."/>
            <person name="Shi W."/>
            <person name="Du L."/>
            <person name="Sun Y."/>
            <person name="Zhan W."/>
            <person name="Jiang J."/>
            <person name="Wang Q."/>
            <person name="Zhang B."/>
            <person name="Ji P."/>
            <person name="Sakyi L.B."/>
            <person name="Cui X."/>
            <person name="Yuan T."/>
            <person name="Jiang B."/>
            <person name="Yang W."/>
            <person name="Lam T.T.-Y."/>
            <person name="Chang Q."/>
            <person name="Ding S."/>
            <person name="Wang X."/>
            <person name="Zhu J."/>
            <person name="Ruan X."/>
            <person name="Zhao L."/>
            <person name="Wei J."/>
            <person name="Que T."/>
            <person name="Du C."/>
            <person name="Cheng J."/>
            <person name="Dai P."/>
            <person name="Han X."/>
            <person name="Huang E."/>
            <person name="Gao Y."/>
            <person name="Liu J."/>
            <person name="Shao H."/>
            <person name="Ye R."/>
            <person name="Li L."/>
            <person name="Wei W."/>
            <person name="Wang X."/>
            <person name="Wang C."/>
            <person name="Huo Q."/>
            <person name="Li W."/>
            <person name="Guo W."/>
            <person name="Chen H."/>
            <person name="Chen S."/>
            <person name="Zhou L."/>
            <person name="Zhou L."/>
            <person name="Ni X."/>
            <person name="Tian J."/>
            <person name="Zhou Y."/>
            <person name="Sheng Y."/>
            <person name="Liu T."/>
            <person name="Pan Y."/>
            <person name="Xia L."/>
            <person name="Li J."/>
            <person name="Zhao F."/>
            <person name="Cao W."/>
        </authorList>
    </citation>
    <scope>NUCLEOTIDE SEQUENCE</scope>
    <source>
        <strain evidence="3">Rsan-2018</strain>
        <tissue evidence="3">Larvae</tissue>
    </source>
</reference>